<feature type="transmembrane region" description="Helical" evidence="6">
    <location>
        <begin position="53"/>
        <end position="73"/>
    </location>
</feature>
<feature type="transmembrane region" description="Helical" evidence="6">
    <location>
        <begin position="21"/>
        <end position="41"/>
    </location>
</feature>
<dbReference type="EMBL" id="JACIDN010000003">
    <property type="protein sequence ID" value="MBB3902123.1"/>
    <property type="molecule type" value="Genomic_DNA"/>
</dbReference>
<evidence type="ECO:0000256" key="1">
    <source>
        <dbReference type="ARBA" id="ARBA00004651"/>
    </source>
</evidence>
<dbReference type="PANTHER" id="PTHR30250:SF31">
    <property type="entry name" value="INNER MEMBRANE PROTEIN YGHQ"/>
    <property type="match status" value="1"/>
</dbReference>
<evidence type="ECO:0000256" key="2">
    <source>
        <dbReference type="ARBA" id="ARBA00022475"/>
    </source>
</evidence>
<feature type="transmembrane region" description="Helical" evidence="6">
    <location>
        <begin position="331"/>
        <end position="348"/>
    </location>
</feature>
<comment type="caution">
    <text evidence="7">The sequence shown here is derived from an EMBL/GenBank/DDBJ whole genome shotgun (WGS) entry which is preliminary data.</text>
</comment>
<proteinExistence type="predicted"/>
<evidence type="ECO:0000256" key="5">
    <source>
        <dbReference type="ARBA" id="ARBA00023136"/>
    </source>
</evidence>
<name>A0A7W6AF29_9HYPH</name>
<dbReference type="AlphaFoldDB" id="A0A7W6AF29"/>
<evidence type="ECO:0000313" key="8">
    <source>
        <dbReference type="Proteomes" id="UP000517759"/>
    </source>
</evidence>
<accession>A0A7W6AF29</accession>
<reference evidence="7 8" key="1">
    <citation type="submission" date="2020-08" db="EMBL/GenBank/DDBJ databases">
        <title>Genomic Encyclopedia of Type Strains, Phase IV (KMG-IV): sequencing the most valuable type-strain genomes for metagenomic binning, comparative biology and taxonomic classification.</title>
        <authorList>
            <person name="Goeker M."/>
        </authorList>
    </citation>
    <scope>NUCLEOTIDE SEQUENCE [LARGE SCALE GENOMIC DNA]</scope>
    <source>
        <strain evidence="7 8">DSM 24105</strain>
    </source>
</reference>
<keyword evidence="2" id="KW-1003">Cell membrane</keyword>
<dbReference type="GO" id="GO:0005886">
    <property type="term" value="C:plasma membrane"/>
    <property type="evidence" value="ECO:0007669"/>
    <property type="project" value="UniProtKB-SubCell"/>
</dbReference>
<feature type="transmembrane region" description="Helical" evidence="6">
    <location>
        <begin position="94"/>
        <end position="114"/>
    </location>
</feature>
<feature type="transmembrane region" description="Helical" evidence="6">
    <location>
        <begin position="218"/>
        <end position="243"/>
    </location>
</feature>
<comment type="subcellular location">
    <subcellularLocation>
        <location evidence="1">Cell membrane</location>
        <topology evidence="1">Multi-pass membrane protein</topology>
    </subcellularLocation>
</comment>
<evidence type="ECO:0000313" key="7">
    <source>
        <dbReference type="EMBL" id="MBB3902123.1"/>
    </source>
</evidence>
<feature type="transmembrane region" description="Helical" evidence="6">
    <location>
        <begin position="120"/>
        <end position="138"/>
    </location>
</feature>
<dbReference type="Proteomes" id="UP000517759">
    <property type="component" value="Unassembled WGS sequence"/>
</dbReference>
<keyword evidence="4 6" id="KW-1133">Transmembrane helix</keyword>
<feature type="transmembrane region" description="Helical" evidence="6">
    <location>
        <begin position="263"/>
        <end position="282"/>
    </location>
</feature>
<feature type="transmembrane region" description="Helical" evidence="6">
    <location>
        <begin position="178"/>
        <end position="197"/>
    </location>
</feature>
<dbReference type="PANTHER" id="PTHR30250">
    <property type="entry name" value="PST FAMILY PREDICTED COLANIC ACID TRANSPORTER"/>
    <property type="match status" value="1"/>
</dbReference>
<keyword evidence="3 6" id="KW-0812">Transmembrane</keyword>
<dbReference type="Pfam" id="PF13440">
    <property type="entry name" value="Polysacc_synt_3"/>
    <property type="match status" value="1"/>
</dbReference>
<evidence type="ECO:0000256" key="3">
    <source>
        <dbReference type="ARBA" id="ARBA00022692"/>
    </source>
</evidence>
<feature type="transmembrane region" description="Helical" evidence="6">
    <location>
        <begin position="427"/>
        <end position="448"/>
    </location>
</feature>
<organism evidence="7 8">
    <name type="scientific">Methylobacterium brachythecii</name>
    <dbReference type="NCBI Taxonomy" id="1176177"/>
    <lineage>
        <taxon>Bacteria</taxon>
        <taxon>Pseudomonadati</taxon>
        <taxon>Pseudomonadota</taxon>
        <taxon>Alphaproteobacteria</taxon>
        <taxon>Hyphomicrobiales</taxon>
        <taxon>Methylobacteriaceae</taxon>
        <taxon>Methylobacterium</taxon>
    </lineage>
</organism>
<keyword evidence="5 6" id="KW-0472">Membrane</keyword>
<protein>
    <submittedName>
        <fullName evidence="7">O-antigen/teichoic acid export membrane protein</fullName>
    </submittedName>
</protein>
<dbReference type="InterPro" id="IPR050833">
    <property type="entry name" value="Poly_Biosynth_Transport"/>
</dbReference>
<feature type="transmembrane region" description="Helical" evidence="6">
    <location>
        <begin position="150"/>
        <end position="172"/>
    </location>
</feature>
<feature type="transmembrane region" description="Helical" evidence="6">
    <location>
        <begin position="294"/>
        <end position="319"/>
    </location>
</feature>
<feature type="transmembrane region" description="Helical" evidence="6">
    <location>
        <begin position="368"/>
        <end position="390"/>
    </location>
</feature>
<evidence type="ECO:0000256" key="4">
    <source>
        <dbReference type="ARBA" id="ARBA00022989"/>
    </source>
</evidence>
<dbReference type="RefSeq" id="WP_284211455.1">
    <property type="nucleotide sequence ID" value="NZ_BSPG01000012.1"/>
</dbReference>
<feature type="transmembrane region" description="Helical" evidence="6">
    <location>
        <begin position="396"/>
        <end position="415"/>
    </location>
</feature>
<evidence type="ECO:0000256" key="6">
    <source>
        <dbReference type="SAM" id="Phobius"/>
    </source>
</evidence>
<gene>
    <name evidence="7" type="ORF">GGR33_001618</name>
</gene>
<sequence length="492" mass="50968">MRTGRPIHACGKAGAMMIRKTLQYLPAQVVGPAFQFVAVLVWTHRLQPSDFGFIALVFAVQELAFTLCLSWWTQFTVRYLPGLADRSAYERSESAVILLSALAQLPVVIVALALTGHLGSPALIGATLAFTLSRTINVHLGERARALSDVATYTIVQLAGPVVGFAAGLALMSVWPDTVAVVAGFALVQTAILPVLARRLGMRLGFPAATARAPLRAALAYGGPLLIAGGFGWICLNGIRVVVERVDGLAMVGLVSVGWNLGQRLIGVVATLVTAAAFPLAVQRVAREGVGAGIAQVGQTAILTLGLLLPAAVGLALVSRPFTQVFVGQEFGAATLVVLPLAALAAAVRNLRMHTVDQVFMIAERPGFLLGVNAVEAVATVALCAIGVTLDGVRGACLGPLVATTGCALYSFVVARTQHGFTIPLQAVLRLAVATAAMSAVLLLDIYPKGAWGLAAQVAAGGAVYLGLVALTLHKVLRAGIPLSRPARSSAP</sequence>
<feature type="transmembrane region" description="Helical" evidence="6">
    <location>
        <begin position="454"/>
        <end position="473"/>
    </location>
</feature>